<name>C0BSJ0_BIFPS</name>
<feature type="compositionally biased region" description="Gly residues" evidence="1">
    <location>
        <begin position="1"/>
        <end position="11"/>
    </location>
</feature>
<reference evidence="2 3" key="2">
    <citation type="submission" date="2009-02" db="EMBL/GenBank/DDBJ databases">
        <authorList>
            <person name="Fulton L."/>
            <person name="Clifton S."/>
            <person name="Fulton B."/>
            <person name="Xu J."/>
            <person name="Minx P."/>
            <person name="Pepin K.H."/>
            <person name="Johnson M."/>
            <person name="Bhonagiri V."/>
            <person name="Nash W.E."/>
            <person name="Mardis E.R."/>
            <person name="Wilson R.K."/>
        </authorList>
    </citation>
    <scope>NUCLEOTIDE SEQUENCE [LARGE SCALE GENOMIC DNA]</scope>
    <source>
        <strain evidence="2 3">DSM 20438</strain>
    </source>
</reference>
<reference evidence="2 3" key="1">
    <citation type="submission" date="2009-02" db="EMBL/GenBank/DDBJ databases">
        <title>Draft genome sequence of Bifidobacterium pseudocatenulatum (DSM 20438).</title>
        <authorList>
            <person name="Sudarsanam P."/>
            <person name="Ley R."/>
            <person name="Guruge J."/>
            <person name="Turnbaugh P.J."/>
            <person name="Mahowald M."/>
            <person name="Liep D."/>
            <person name="Gordon J."/>
        </authorList>
    </citation>
    <scope>NUCLEOTIDE SEQUENCE [LARGE SCALE GENOMIC DNA]</scope>
    <source>
        <strain evidence="2 3">DSM 20438</strain>
    </source>
</reference>
<gene>
    <name evidence="2" type="ORF">BIFPSEUDO_03109</name>
</gene>
<dbReference type="AlphaFoldDB" id="C0BSJ0"/>
<evidence type="ECO:0000313" key="2">
    <source>
        <dbReference type="EMBL" id="EEG71140.1"/>
    </source>
</evidence>
<protein>
    <submittedName>
        <fullName evidence="2">Uncharacterized protein</fullName>
    </submittedName>
</protein>
<sequence>MAIAKQGGGRSPHGERGLKLKNNGEYDVMTGRSPHGERGLKYTLVHTVQTPDMSLSSWRAWIEIRRSARSSTASPSFSSWRAWIEIAGSSAFAPYKGSFSSWRAWIEMIRLR</sequence>
<dbReference type="Proteomes" id="UP000003875">
    <property type="component" value="Unassembled WGS sequence"/>
</dbReference>
<organism evidence="2 3">
    <name type="scientific">Bifidobacterium pseudocatenulatum DSM 20438 = JCM 1200 = LMG 10505</name>
    <dbReference type="NCBI Taxonomy" id="547043"/>
    <lineage>
        <taxon>Bacteria</taxon>
        <taxon>Bacillati</taxon>
        <taxon>Actinomycetota</taxon>
        <taxon>Actinomycetes</taxon>
        <taxon>Bifidobacteriales</taxon>
        <taxon>Bifidobacteriaceae</taxon>
        <taxon>Bifidobacterium</taxon>
    </lineage>
</organism>
<evidence type="ECO:0000313" key="3">
    <source>
        <dbReference type="Proteomes" id="UP000003875"/>
    </source>
</evidence>
<comment type="caution">
    <text evidence="2">The sequence shown here is derived from an EMBL/GenBank/DDBJ whole genome shotgun (WGS) entry which is preliminary data.</text>
</comment>
<evidence type="ECO:0000256" key="1">
    <source>
        <dbReference type="SAM" id="MobiDB-lite"/>
    </source>
</evidence>
<accession>C0BSJ0</accession>
<feature type="region of interest" description="Disordered" evidence="1">
    <location>
        <begin position="1"/>
        <end position="32"/>
    </location>
</feature>
<feature type="compositionally biased region" description="Basic and acidic residues" evidence="1">
    <location>
        <begin position="12"/>
        <end position="24"/>
    </location>
</feature>
<dbReference type="EMBL" id="ABXX02000002">
    <property type="protein sequence ID" value="EEG71140.1"/>
    <property type="molecule type" value="Genomic_DNA"/>
</dbReference>
<proteinExistence type="predicted"/>